<evidence type="ECO:0000256" key="10">
    <source>
        <dbReference type="ARBA" id="ARBA00023136"/>
    </source>
</evidence>
<sequence length="538" mass="60087">MHHYALVSVFCFLLTFGHVHASGTYMDTRELGIADIPACGLLCMISTVPASGCSLDDTACICSNTALAATISTCMLANCTMQDSLETARVQADLCNLSEESQRLDIFMWTGIIYSLAVVFVCLRIAGKLVNKRLALDDYIVIFAIVFCALPVGCALAMTERGFGEHLWNLEDGALLPILRYFFVCWSTYVVVLGLIKVSLVLFYLEIFHTPSFHITAYVVLAGIVINSIIIFFLTIFICNPIESFWNRDVKGKCLDLQAIAYANSASAIAQDFILLVLPLFFIRKLQIKRYRKFAVSFMFAIGTFGCIATIVRLHTLTKFKISVDPTWDYVPVTIWTELELAAGFVCVSLPSVRILMVKLLPESVKEFFSHVTHPSKQSKQSNSDPKHALPVAQQAQKEWCKPSGWSWISLGADQSEPQLGPRKSFISGRWPWVATSPLTSHFSSHTRTGSRRLNSAMSNYSDAGVVLSRPPYGYQKNAVELNEVPQAKFGAKDRHDDFDDEVTALPDIECLPERSYSHERTISPKRLARVWSRDNPV</sequence>
<evidence type="ECO:0000256" key="9">
    <source>
        <dbReference type="ARBA" id="ARBA00022989"/>
    </source>
</evidence>
<feature type="transmembrane region" description="Helical" evidence="15">
    <location>
        <begin position="139"/>
        <end position="158"/>
    </location>
</feature>
<dbReference type="InterPro" id="IPR052337">
    <property type="entry name" value="SAT4-like"/>
</dbReference>
<keyword evidence="14" id="KW-0349">Heme</keyword>
<feature type="transmembrane region" description="Helical" evidence="15">
    <location>
        <begin position="294"/>
        <end position="315"/>
    </location>
</feature>
<evidence type="ECO:0000256" key="2">
    <source>
        <dbReference type="ARBA" id="ARBA00004589"/>
    </source>
</evidence>
<evidence type="ECO:0000256" key="14">
    <source>
        <dbReference type="PROSITE-ProRule" id="PRU01356"/>
    </source>
</evidence>
<evidence type="ECO:0000256" key="13">
    <source>
        <dbReference type="ARBA" id="ARBA00038359"/>
    </source>
</evidence>
<evidence type="ECO:0000256" key="5">
    <source>
        <dbReference type="ARBA" id="ARBA00022525"/>
    </source>
</evidence>
<keyword evidence="11 14" id="KW-1015">Disulfide bond</keyword>
<feature type="disulfide bond" evidence="14">
    <location>
        <begin position="39"/>
        <end position="79"/>
    </location>
</feature>
<keyword evidence="10 15" id="KW-0472">Membrane</keyword>
<evidence type="ECO:0000256" key="3">
    <source>
        <dbReference type="ARBA" id="ARBA00004613"/>
    </source>
</evidence>
<evidence type="ECO:0000256" key="6">
    <source>
        <dbReference type="ARBA" id="ARBA00022622"/>
    </source>
</evidence>
<keyword evidence="14" id="KW-0408">Iron</keyword>
<keyword evidence="6" id="KW-0325">Glycoprotein</keyword>
<feature type="transmembrane region" description="Helical" evidence="15">
    <location>
        <begin position="106"/>
        <end position="127"/>
    </location>
</feature>
<evidence type="ECO:0000256" key="7">
    <source>
        <dbReference type="ARBA" id="ARBA00022692"/>
    </source>
</evidence>
<feature type="disulfide bond" evidence="14">
    <location>
        <begin position="43"/>
        <end position="74"/>
    </location>
</feature>
<evidence type="ECO:0000256" key="11">
    <source>
        <dbReference type="ARBA" id="ARBA00023157"/>
    </source>
</evidence>
<feature type="binding site" description="axial binding residue" evidence="14">
    <location>
        <position position="57"/>
    </location>
    <ligand>
        <name>heme</name>
        <dbReference type="ChEBI" id="CHEBI:30413"/>
    </ligand>
    <ligandPart>
        <name>Fe</name>
        <dbReference type="ChEBI" id="CHEBI:18248"/>
    </ligandPart>
</feature>
<dbReference type="SMART" id="SM00747">
    <property type="entry name" value="CFEM"/>
    <property type="match status" value="1"/>
</dbReference>
<feature type="transmembrane region" description="Helical" evidence="15">
    <location>
        <begin position="259"/>
        <end position="282"/>
    </location>
</feature>
<reference evidence="18" key="1">
    <citation type="submission" date="2021-05" db="EMBL/GenBank/DDBJ databases">
        <authorList>
            <person name="Stam R."/>
        </authorList>
    </citation>
    <scope>NUCLEOTIDE SEQUENCE</scope>
    <source>
        <strain evidence="18">CS162</strain>
    </source>
</reference>
<organism evidence="18 19">
    <name type="scientific">Alternaria atra</name>
    <dbReference type="NCBI Taxonomy" id="119953"/>
    <lineage>
        <taxon>Eukaryota</taxon>
        <taxon>Fungi</taxon>
        <taxon>Dikarya</taxon>
        <taxon>Ascomycota</taxon>
        <taxon>Pezizomycotina</taxon>
        <taxon>Dothideomycetes</taxon>
        <taxon>Pleosporomycetidae</taxon>
        <taxon>Pleosporales</taxon>
        <taxon>Pleosporineae</taxon>
        <taxon>Pleosporaceae</taxon>
        <taxon>Alternaria</taxon>
        <taxon>Alternaria sect. Ulocladioides</taxon>
    </lineage>
</organism>
<dbReference type="GO" id="GO:0005576">
    <property type="term" value="C:extracellular region"/>
    <property type="evidence" value="ECO:0007669"/>
    <property type="project" value="UniProtKB-SubCell"/>
</dbReference>
<feature type="chain" id="PRO_5035164906" description="CFEM domain-containing protein" evidence="16">
    <location>
        <begin position="22"/>
        <end position="538"/>
    </location>
</feature>
<evidence type="ECO:0000313" key="18">
    <source>
        <dbReference type="EMBL" id="CAG5154092.1"/>
    </source>
</evidence>
<evidence type="ECO:0000256" key="16">
    <source>
        <dbReference type="SAM" id="SignalP"/>
    </source>
</evidence>
<comment type="similarity">
    <text evidence="4">Belongs to the RBT5 family.</text>
</comment>
<dbReference type="Pfam" id="PF20684">
    <property type="entry name" value="Fung_rhodopsin"/>
    <property type="match status" value="1"/>
</dbReference>
<gene>
    <name evidence="18" type="ORF">ALTATR162_LOCUS3461</name>
</gene>
<dbReference type="GO" id="GO:0046872">
    <property type="term" value="F:metal ion binding"/>
    <property type="evidence" value="ECO:0007669"/>
    <property type="project" value="UniProtKB-UniRule"/>
</dbReference>
<accession>A0A8J2N402</accession>
<dbReference type="OrthoDB" id="408702at2759"/>
<evidence type="ECO:0000256" key="12">
    <source>
        <dbReference type="ARBA" id="ARBA00023288"/>
    </source>
</evidence>
<feature type="domain" description="CFEM" evidence="17">
    <location>
        <begin position="11"/>
        <end position="122"/>
    </location>
</feature>
<dbReference type="GO" id="GO:0098552">
    <property type="term" value="C:side of membrane"/>
    <property type="evidence" value="ECO:0007669"/>
    <property type="project" value="UniProtKB-KW"/>
</dbReference>
<dbReference type="PANTHER" id="PTHR33048">
    <property type="entry name" value="PTH11-LIKE INTEGRAL MEMBRANE PROTEIN (AFU_ORTHOLOGUE AFUA_5G11245)"/>
    <property type="match status" value="1"/>
</dbReference>
<comment type="caution">
    <text evidence="18">The sequence shown here is derived from an EMBL/GenBank/DDBJ whole genome shotgun (WGS) entry which is preliminary data.</text>
</comment>
<keyword evidence="12" id="KW-0449">Lipoprotein</keyword>
<dbReference type="InterPro" id="IPR049326">
    <property type="entry name" value="Rhodopsin_dom_fungi"/>
</dbReference>
<evidence type="ECO:0000256" key="4">
    <source>
        <dbReference type="ARBA" id="ARBA00010031"/>
    </source>
</evidence>
<comment type="similarity">
    <text evidence="13">Belongs to the SAT4 family.</text>
</comment>
<dbReference type="PROSITE" id="PS52012">
    <property type="entry name" value="CFEM"/>
    <property type="match status" value="1"/>
</dbReference>
<comment type="subcellular location">
    <subcellularLocation>
        <location evidence="2">Membrane</location>
        <topology evidence="2">Lipid-anchor</topology>
        <topology evidence="2">GPI-anchor</topology>
    </subcellularLocation>
    <subcellularLocation>
        <location evidence="1">Membrane</location>
        <topology evidence="1">Multi-pass membrane protein</topology>
    </subcellularLocation>
    <subcellularLocation>
        <location evidence="3">Secreted</location>
    </subcellularLocation>
</comment>
<dbReference type="InterPro" id="IPR008427">
    <property type="entry name" value="Extracellular_membr_CFEM_dom"/>
</dbReference>
<dbReference type="Pfam" id="PF05730">
    <property type="entry name" value="CFEM"/>
    <property type="match status" value="1"/>
</dbReference>
<evidence type="ECO:0000256" key="15">
    <source>
        <dbReference type="SAM" id="Phobius"/>
    </source>
</evidence>
<dbReference type="GeneID" id="67015020"/>
<keyword evidence="6" id="KW-0336">GPI-anchor</keyword>
<evidence type="ECO:0000313" key="19">
    <source>
        <dbReference type="Proteomes" id="UP000676310"/>
    </source>
</evidence>
<feature type="signal peptide" evidence="16">
    <location>
        <begin position="1"/>
        <end position="21"/>
    </location>
</feature>
<feature type="disulfide bond" evidence="14">
    <location>
        <begin position="53"/>
        <end position="60"/>
    </location>
</feature>
<dbReference type="AlphaFoldDB" id="A0A8J2N402"/>
<evidence type="ECO:0000259" key="17">
    <source>
        <dbReference type="PROSITE" id="PS52012"/>
    </source>
</evidence>
<dbReference type="EMBL" id="CAJRGZ010000016">
    <property type="protein sequence ID" value="CAG5154092.1"/>
    <property type="molecule type" value="Genomic_DNA"/>
</dbReference>
<keyword evidence="7 15" id="KW-0812">Transmembrane</keyword>
<protein>
    <recommendedName>
        <fullName evidence="17">CFEM domain-containing protein</fullName>
    </recommendedName>
</protein>
<dbReference type="RefSeq" id="XP_043167004.1">
    <property type="nucleotide sequence ID" value="XM_043311069.1"/>
</dbReference>
<evidence type="ECO:0000256" key="8">
    <source>
        <dbReference type="ARBA" id="ARBA00022729"/>
    </source>
</evidence>
<proteinExistence type="inferred from homology"/>
<keyword evidence="19" id="KW-1185">Reference proteome</keyword>
<dbReference type="Proteomes" id="UP000676310">
    <property type="component" value="Unassembled WGS sequence"/>
</dbReference>
<feature type="disulfide bond" evidence="14">
    <location>
        <begin position="62"/>
        <end position="95"/>
    </location>
</feature>
<keyword evidence="9 15" id="KW-1133">Transmembrane helix</keyword>
<keyword evidence="8 16" id="KW-0732">Signal</keyword>
<keyword evidence="5" id="KW-0964">Secreted</keyword>
<evidence type="ECO:0000256" key="1">
    <source>
        <dbReference type="ARBA" id="ARBA00004141"/>
    </source>
</evidence>
<keyword evidence="14" id="KW-0479">Metal-binding</keyword>
<dbReference type="PANTHER" id="PTHR33048:SF131">
    <property type="entry name" value="INTEGRAL MEMBRANE PROTEIN"/>
    <property type="match status" value="1"/>
</dbReference>
<feature type="transmembrane region" description="Helical" evidence="15">
    <location>
        <begin position="217"/>
        <end position="239"/>
    </location>
</feature>
<name>A0A8J2N402_9PLEO</name>
<feature type="transmembrane region" description="Helical" evidence="15">
    <location>
        <begin position="178"/>
        <end position="205"/>
    </location>
</feature>